<dbReference type="OrthoDB" id="3836772at2759"/>
<accession>A0A2C5X2J8</accession>
<keyword evidence="3" id="KW-1185">Reference proteome</keyword>
<organism evidence="2 3">
    <name type="scientific">Ceratocystis fimbriata CBS 114723</name>
    <dbReference type="NCBI Taxonomy" id="1035309"/>
    <lineage>
        <taxon>Eukaryota</taxon>
        <taxon>Fungi</taxon>
        <taxon>Dikarya</taxon>
        <taxon>Ascomycota</taxon>
        <taxon>Pezizomycotina</taxon>
        <taxon>Sordariomycetes</taxon>
        <taxon>Hypocreomycetidae</taxon>
        <taxon>Microascales</taxon>
        <taxon>Ceratocystidaceae</taxon>
        <taxon>Ceratocystis</taxon>
    </lineage>
</organism>
<feature type="chain" id="PRO_5012203142" evidence="1">
    <location>
        <begin position="19"/>
        <end position="327"/>
    </location>
</feature>
<reference evidence="2 3" key="2">
    <citation type="journal article" date="2013" name="IMA Fungus">
        <title>IMA Genome-F 1: Ceratocystis fimbriata: Draft nuclear genome sequence for the plant pathogen, Ceratocystis fimbriata.</title>
        <authorList>
            <person name="Wilken P.M."/>
            <person name="Steenkamp E.T."/>
            <person name="Wingfield M.J."/>
            <person name="de Beer Z.W."/>
            <person name="Wingfield B.D."/>
        </authorList>
    </citation>
    <scope>NUCLEOTIDE SEQUENCE [LARGE SCALE GENOMIC DNA]</scope>
    <source>
        <strain evidence="2 3">CBS 114723</strain>
    </source>
</reference>
<dbReference type="STRING" id="1035309.A0A2C5X2J8"/>
<sequence length="327" mass="35871">MKLTILPLFSTLIGLTTALWLPSLTPPHPALISDPSAPKHWTILRLQRVCTNDLSQCTYSLLTLPDNSASPTSCNVTVTSPETATQPATQLSITRLPCTRYSADSGLELQKPNEIAAGPDFAVSLSVRSGLVGLAIVSGSGAATRGAVYDFDEGLFHEEGGFAGPQTAEVRSLEDLQQRGWREDVPMQQVQARASEAEALRGIKELESAAAWSIANATRYYNSDFSTVILQFRLFAEDYESINCVVVSAVPATADWKRYSFYSHNCLPEVPWHVSWGYNERRDSGVMTVMNPDRTRVAWFGWDNVNGNKQLDDVGPNDTQRVTPTSV</sequence>
<reference evidence="2 3" key="1">
    <citation type="journal article" date="2013" name="Fungal Biol.">
        <title>Analysis of microsatellite markers in the genome of the plant pathogen Ceratocystis fimbriata.</title>
        <authorList>
            <person name="Simpson M.C."/>
            <person name="Wilken P.M."/>
            <person name="Coetzee M.P."/>
            <person name="Wingfield M.J."/>
            <person name="Wingfield B.D."/>
        </authorList>
    </citation>
    <scope>NUCLEOTIDE SEQUENCE [LARGE SCALE GENOMIC DNA]</scope>
    <source>
        <strain evidence="2 3">CBS 114723</strain>
    </source>
</reference>
<proteinExistence type="predicted"/>
<dbReference type="Proteomes" id="UP000222788">
    <property type="component" value="Unassembled WGS sequence"/>
</dbReference>
<dbReference type="EMBL" id="APWK03000070">
    <property type="protein sequence ID" value="PHH52356.1"/>
    <property type="molecule type" value="Genomic_DNA"/>
</dbReference>
<evidence type="ECO:0000313" key="3">
    <source>
        <dbReference type="Proteomes" id="UP000222788"/>
    </source>
</evidence>
<comment type="caution">
    <text evidence="2">The sequence shown here is derived from an EMBL/GenBank/DDBJ whole genome shotgun (WGS) entry which is preliminary data.</text>
</comment>
<gene>
    <name evidence="2" type="ORF">CFIMG_004860RA</name>
</gene>
<dbReference type="AlphaFoldDB" id="A0A2C5X2J8"/>
<evidence type="ECO:0000313" key="2">
    <source>
        <dbReference type="EMBL" id="PHH52356.1"/>
    </source>
</evidence>
<evidence type="ECO:0000256" key="1">
    <source>
        <dbReference type="SAM" id="SignalP"/>
    </source>
</evidence>
<keyword evidence="1" id="KW-0732">Signal</keyword>
<name>A0A2C5X2J8_9PEZI</name>
<feature type="signal peptide" evidence="1">
    <location>
        <begin position="1"/>
        <end position="18"/>
    </location>
</feature>
<protein>
    <submittedName>
        <fullName evidence="2">Uncharacterized protein</fullName>
    </submittedName>
</protein>